<dbReference type="RefSeq" id="WP_128144054.1">
    <property type="nucleotide sequence ID" value="NZ_JANIOS010000005.1"/>
</dbReference>
<reference evidence="1 2" key="1">
    <citation type="submission" date="2018-12" db="EMBL/GenBank/DDBJ databases">
        <authorList>
            <consortium name="Pathogen Informatics"/>
        </authorList>
    </citation>
    <scope>NUCLEOTIDE SEQUENCE [LARGE SCALE GENOMIC DNA]</scope>
    <source>
        <strain evidence="1 2">NCTC9419</strain>
    </source>
</reference>
<dbReference type="Proteomes" id="UP000271603">
    <property type="component" value="Chromosome"/>
</dbReference>
<protein>
    <recommendedName>
        <fullName evidence="3">N-acetyltransferase domain-containing protein</fullName>
    </recommendedName>
</protein>
<gene>
    <name evidence="1" type="ORF">NCTC9419_02623</name>
</gene>
<evidence type="ECO:0000313" key="2">
    <source>
        <dbReference type="Proteomes" id="UP000271603"/>
    </source>
</evidence>
<evidence type="ECO:0000313" key="1">
    <source>
        <dbReference type="EMBL" id="VEA71097.1"/>
    </source>
</evidence>
<organism evidence="1 2">
    <name type="scientific">Serratia rubidaea</name>
    <name type="common">Serratia marinorubra</name>
    <dbReference type="NCBI Taxonomy" id="61652"/>
    <lineage>
        <taxon>Bacteria</taxon>
        <taxon>Pseudomonadati</taxon>
        <taxon>Pseudomonadota</taxon>
        <taxon>Gammaproteobacteria</taxon>
        <taxon>Enterobacterales</taxon>
        <taxon>Yersiniaceae</taxon>
        <taxon>Serratia</taxon>
    </lineage>
</organism>
<dbReference type="AlphaFoldDB" id="A0A3S4JRT0"/>
<dbReference type="InterPro" id="IPR016181">
    <property type="entry name" value="Acyl_CoA_acyltransferase"/>
</dbReference>
<sequence>MEYCVAKVADIAQVTALLRRYQVDTISDEDRKDGFVTTRLTEAQLVALIEQERGLFVAKQAGKVVAFVMAASWSFWSPWPLFQHMIGRLGEYEFAGQRLTVDNSYQYGPICIDVSVRGSGVLEALFAFARECMAQRFDILVTFVNKINPRSYAAHSRKLGLEVLSEFTFNNNNYYWMVCTTRPQTATAEETERSALPQ</sequence>
<accession>A0A3S4JRT0</accession>
<dbReference type="EMBL" id="LR134155">
    <property type="protein sequence ID" value="VEA71097.1"/>
    <property type="molecule type" value="Genomic_DNA"/>
</dbReference>
<name>A0A3S4JRT0_SERRU</name>
<dbReference type="SUPFAM" id="SSF55729">
    <property type="entry name" value="Acyl-CoA N-acyltransferases (Nat)"/>
    <property type="match status" value="1"/>
</dbReference>
<evidence type="ECO:0008006" key="3">
    <source>
        <dbReference type="Google" id="ProtNLM"/>
    </source>
</evidence>
<dbReference type="Gene3D" id="3.40.630.30">
    <property type="match status" value="1"/>
</dbReference>
<proteinExistence type="predicted"/>